<organism evidence="2 3">
    <name type="scientific">Budvicia aquatica</name>
    <dbReference type="NCBI Taxonomy" id="82979"/>
    <lineage>
        <taxon>Bacteria</taxon>
        <taxon>Pseudomonadati</taxon>
        <taxon>Pseudomonadota</taxon>
        <taxon>Gammaproteobacteria</taxon>
        <taxon>Enterobacterales</taxon>
        <taxon>Budviciaceae</taxon>
        <taxon>Budvicia</taxon>
    </lineage>
</organism>
<gene>
    <name evidence="2" type="ORF">CRN84_21695</name>
</gene>
<accession>A0A2C6DKJ7</accession>
<dbReference type="AlphaFoldDB" id="A0A2C6DKJ7"/>
<keyword evidence="3" id="KW-1185">Reference proteome</keyword>
<protein>
    <submittedName>
        <fullName evidence="2">DUF2357 domain-containing protein</fullName>
    </submittedName>
</protein>
<feature type="domain" description="DUF2357" evidence="1">
    <location>
        <begin position="90"/>
        <end position="290"/>
    </location>
</feature>
<dbReference type="RefSeq" id="WP_029095246.1">
    <property type="nucleotide sequence ID" value="NZ_PDDX01000001.1"/>
</dbReference>
<sequence length="623" mass="71346">MRLTAKIISGKRRGLEIELTSFGLQSSNQIFFLEDEALEFRLEVAAPLDDVFLCLHENEVGVTGIKECDGLWIYEWKPKPIYQSTYECFFHNYYGMAELSIATRIDGVGERVIIEQYSPVEVLAKKLNAERAEKMLDFLAFHDNDALAAFFRVTRINAGFKEGERSVSFLIEQLERNVFLLMTEIPNIYSRPIAKLTPVTKIVVVSENSVTDDTTLAWIAENSDNIYPVDDQERAILELDGTYYSSEKILENHLKEDLNIYENQVIHGFIISLMRAASEILRGLEEYPSSKIRVQSDISGYISFFAQLSKFAKVVNKNKVARCKELIVNLQRLKRTFDERVPVSKTVIGTPQFTRKARYNLHYQKVFHKIIAWHRFGAPDWSIQEELFSIQSIPKLFEYYLLFLIKYHFDNARLLGMKFELMNVPIVERNNFEYDWGGYTVRLIYEMKAWTHDHTSSFDAALINSEGWTINSVNGDLKPRGQCGPYANRSPDMIVCISTPTGEQRQLILDAKYTTSKKAFSHYLPELTMKYLHGIHEKNTGKSFSSGLMIVNPSESCETRHFHHSRYSIYGASPVTPALLVSSLAPGMAEDNDSDFRTNLSQFLILMRASLGGEQPLHLGIVV</sequence>
<name>A0A2C6DKJ7_9GAMM</name>
<dbReference type="Pfam" id="PF09823">
    <property type="entry name" value="DUF2357"/>
    <property type="match status" value="1"/>
</dbReference>
<reference evidence="3" key="1">
    <citation type="submission" date="2017-09" db="EMBL/GenBank/DDBJ databases">
        <title>FDA dAtabase for Regulatory Grade micrObial Sequences (FDA-ARGOS): Supporting development and validation of Infectious Disease Dx tests.</title>
        <authorList>
            <person name="Minogue T."/>
            <person name="Wolcott M."/>
            <person name="Wasieloski L."/>
            <person name="Aguilar W."/>
            <person name="Moore D."/>
            <person name="Tallon L."/>
            <person name="Sadzewicz L."/>
            <person name="Ott S."/>
            <person name="Zhao X."/>
            <person name="Nagaraj S."/>
            <person name="Vavikolanu K."/>
            <person name="Aluvathingal J."/>
            <person name="Nadendla S."/>
            <person name="Sichtig H."/>
        </authorList>
    </citation>
    <scope>NUCLEOTIDE SEQUENCE [LARGE SCALE GENOMIC DNA]</scope>
    <source>
        <strain evidence="3">FDAARGOS_387</strain>
    </source>
</reference>
<evidence type="ECO:0000313" key="3">
    <source>
        <dbReference type="Proteomes" id="UP000224974"/>
    </source>
</evidence>
<dbReference type="OrthoDB" id="980345at2"/>
<evidence type="ECO:0000313" key="2">
    <source>
        <dbReference type="EMBL" id="PHI31756.1"/>
    </source>
</evidence>
<dbReference type="Proteomes" id="UP000224974">
    <property type="component" value="Unassembled WGS sequence"/>
</dbReference>
<dbReference type="InterPro" id="IPR018633">
    <property type="entry name" value="DUF2357"/>
</dbReference>
<comment type="caution">
    <text evidence="2">The sequence shown here is derived from an EMBL/GenBank/DDBJ whole genome shotgun (WGS) entry which is preliminary data.</text>
</comment>
<proteinExistence type="predicted"/>
<dbReference type="EMBL" id="PDDX01000001">
    <property type="protein sequence ID" value="PHI31756.1"/>
    <property type="molecule type" value="Genomic_DNA"/>
</dbReference>
<evidence type="ECO:0000259" key="1">
    <source>
        <dbReference type="Pfam" id="PF09823"/>
    </source>
</evidence>